<reference evidence="2 3" key="1">
    <citation type="submission" date="2014-07" db="EMBL/GenBank/DDBJ databases">
        <authorList>
            <person name="Wibberg Daniel"/>
        </authorList>
    </citation>
    <scope>NUCLEOTIDE SEQUENCE [LARGE SCALE GENOMIC DNA]</scope>
</reference>
<gene>
    <name evidence="2" type="primary">ymcC</name>
    <name evidence="2" type="ORF">BT1A1_0254</name>
</gene>
<proteinExistence type="predicted"/>
<dbReference type="RefSeq" id="WP_034767253.1">
    <property type="nucleotide sequence ID" value="NZ_CCRF01000010.1"/>
</dbReference>
<feature type="transmembrane region" description="Helical" evidence="1">
    <location>
        <begin position="152"/>
        <end position="173"/>
    </location>
</feature>
<keyword evidence="3" id="KW-1185">Reference proteome</keyword>
<keyword evidence="1" id="KW-0472">Membrane</keyword>
<feature type="transmembrane region" description="Helical" evidence="1">
    <location>
        <begin position="36"/>
        <end position="55"/>
    </location>
</feature>
<protein>
    <submittedName>
        <fullName evidence="2">Putative membrane protein YmcC</fullName>
    </submittedName>
</protein>
<dbReference type="AlphaFoldDB" id="A0A090IX49"/>
<feature type="transmembrane region" description="Helical" evidence="1">
    <location>
        <begin position="6"/>
        <end position="29"/>
    </location>
</feature>
<sequence>MNWIIWLIIACEIGFWVFILLGLSFRYLLKKEKLGFIFLALTPVVDLILLIAATFDLYSGTPATKAHALAAIYIGISVGFGKSMIRWADEHFQYYITKTGPKPVKLYGLQFAKQNLKSWGRHLLSYLIGASLIGIIYYFINDYERTKALIQVLAIWSLVLIIDLLISLSYFVFPRQPGKPTI</sequence>
<evidence type="ECO:0000313" key="3">
    <source>
        <dbReference type="Proteomes" id="UP000040576"/>
    </source>
</evidence>
<evidence type="ECO:0000256" key="1">
    <source>
        <dbReference type="SAM" id="Phobius"/>
    </source>
</evidence>
<organism evidence="2 3">
    <name type="scientific">Caldibacillus thermoamylovorans</name>
    <dbReference type="NCBI Taxonomy" id="35841"/>
    <lineage>
        <taxon>Bacteria</taxon>
        <taxon>Bacillati</taxon>
        <taxon>Bacillota</taxon>
        <taxon>Bacilli</taxon>
        <taxon>Bacillales</taxon>
        <taxon>Bacillaceae</taxon>
        <taxon>Caldibacillus</taxon>
    </lineage>
</organism>
<keyword evidence="1" id="KW-0812">Transmembrane</keyword>
<feature type="transmembrane region" description="Helical" evidence="1">
    <location>
        <begin position="67"/>
        <end position="85"/>
    </location>
</feature>
<evidence type="ECO:0000313" key="2">
    <source>
        <dbReference type="EMBL" id="CEE00115.1"/>
    </source>
</evidence>
<feature type="transmembrane region" description="Helical" evidence="1">
    <location>
        <begin position="123"/>
        <end position="140"/>
    </location>
</feature>
<name>A0A090IX49_9BACI</name>
<dbReference type="EMBL" id="CCRF01000010">
    <property type="protein sequence ID" value="CEE00115.1"/>
    <property type="molecule type" value="Genomic_DNA"/>
</dbReference>
<keyword evidence="1" id="KW-1133">Transmembrane helix</keyword>
<accession>A0A090IX49</accession>
<dbReference type="Proteomes" id="UP000040576">
    <property type="component" value="Unassembled WGS sequence"/>
</dbReference>